<evidence type="ECO:0008006" key="4">
    <source>
        <dbReference type="Google" id="ProtNLM"/>
    </source>
</evidence>
<feature type="region of interest" description="Disordered" evidence="1">
    <location>
        <begin position="278"/>
        <end position="300"/>
    </location>
</feature>
<sequence length="300" mass="32103">MGKHSKNAGVMGSESLTYHERKALGFGTVTERLGKDPVCTPDGFLFSREAILENLLAQKKANKRKLAAWKAEQEERAKKASERAEIDAGAALLAFDRENHAGASAETSARLRERVASEAEALLDGRPRAASSAVTIASNAERAAQVRSFWLPSRAAGADADAASAPPEQGTRCPASGKPLRLKDLTPVRFTAGDAPDELIDPLSRDVLTNASRLIVVRPTGDVVTEHTWRTCVLPEGQYQGHRVGPEDAIELQRGGTGFALHDKEAQAKKHFLLGPGSGLADRRGQHGGPSSKFGLRFGN</sequence>
<dbReference type="Proteomes" id="UP001255856">
    <property type="component" value="Unassembled WGS sequence"/>
</dbReference>
<gene>
    <name evidence="2" type="ORF">QBZ16_004119</name>
</gene>
<evidence type="ECO:0000313" key="2">
    <source>
        <dbReference type="EMBL" id="KAK2078250.1"/>
    </source>
</evidence>
<accession>A0AAD9IJB1</accession>
<reference evidence="2" key="1">
    <citation type="submission" date="2021-01" db="EMBL/GenBank/DDBJ databases">
        <authorList>
            <person name="Eckstrom K.M.E."/>
        </authorList>
    </citation>
    <scope>NUCLEOTIDE SEQUENCE</scope>
    <source>
        <strain evidence="2">UVCC 0001</strain>
    </source>
</reference>
<dbReference type="AlphaFoldDB" id="A0AAD9IJB1"/>
<organism evidence="2 3">
    <name type="scientific">Prototheca wickerhamii</name>
    <dbReference type="NCBI Taxonomy" id="3111"/>
    <lineage>
        <taxon>Eukaryota</taxon>
        <taxon>Viridiplantae</taxon>
        <taxon>Chlorophyta</taxon>
        <taxon>core chlorophytes</taxon>
        <taxon>Trebouxiophyceae</taxon>
        <taxon>Chlorellales</taxon>
        <taxon>Chlorellaceae</taxon>
        <taxon>Prototheca</taxon>
    </lineage>
</organism>
<dbReference type="EMBL" id="JASFZW010000005">
    <property type="protein sequence ID" value="KAK2078250.1"/>
    <property type="molecule type" value="Genomic_DNA"/>
</dbReference>
<keyword evidence="3" id="KW-1185">Reference proteome</keyword>
<evidence type="ECO:0000256" key="1">
    <source>
        <dbReference type="SAM" id="MobiDB-lite"/>
    </source>
</evidence>
<dbReference type="PANTHER" id="PTHR13063:SF10">
    <property type="entry name" value="NITRIC OXIDE SYNTHASE-INTERACTING PROTEIN"/>
    <property type="match status" value="1"/>
</dbReference>
<dbReference type="GO" id="GO:0005634">
    <property type="term" value="C:nucleus"/>
    <property type="evidence" value="ECO:0007669"/>
    <property type="project" value="TreeGrafter"/>
</dbReference>
<name>A0AAD9IJB1_PROWI</name>
<dbReference type="InterPro" id="IPR016818">
    <property type="entry name" value="NOSIP"/>
</dbReference>
<protein>
    <recommendedName>
        <fullName evidence="4">Nitric oxide synthase-interacting protein zinc-finger domain-containing protein</fullName>
    </recommendedName>
</protein>
<comment type="caution">
    <text evidence="2">The sequence shown here is derived from an EMBL/GenBank/DDBJ whole genome shotgun (WGS) entry which is preliminary data.</text>
</comment>
<evidence type="ECO:0000313" key="3">
    <source>
        <dbReference type="Proteomes" id="UP001255856"/>
    </source>
</evidence>
<dbReference type="PANTHER" id="PTHR13063">
    <property type="entry name" value="ENOS INTERACTING PROTEIN"/>
    <property type="match status" value="1"/>
</dbReference>
<dbReference type="GO" id="GO:0061630">
    <property type="term" value="F:ubiquitin protein ligase activity"/>
    <property type="evidence" value="ECO:0007669"/>
    <property type="project" value="InterPro"/>
</dbReference>
<proteinExistence type="predicted"/>